<dbReference type="InterPro" id="IPR038578">
    <property type="entry name" value="GT29-like_sf"/>
</dbReference>
<evidence type="ECO:0000256" key="7">
    <source>
        <dbReference type="ARBA" id="ARBA00023136"/>
    </source>
</evidence>
<keyword evidence="9" id="KW-0614">Plasmid</keyword>
<evidence type="ECO:0000256" key="3">
    <source>
        <dbReference type="ARBA" id="ARBA00022676"/>
    </source>
</evidence>
<evidence type="ECO:0000256" key="5">
    <source>
        <dbReference type="ARBA" id="ARBA00022692"/>
    </source>
</evidence>
<keyword evidence="4 9" id="KW-0808">Transferase</keyword>
<geneLocation type="plasmid" evidence="9 10">
    <name>unnamed1</name>
</geneLocation>
<accession>A0ABY7BTD7</accession>
<evidence type="ECO:0000256" key="1">
    <source>
        <dbReference type="ARBA" id="ARBA00004167"/>
    </source>
</evidence>
<evidence type="ECO:0000256" key="6">
    <source>
        <dbReference type="ARBA" id="ARBA00022989"/>
    </source>
</evidence>
<sequence length="215" mass="23513">MTKSGTTPPKRDATPRISLVGNAPTRIDRSDEIDAAEIVIRINNTFGHGSVTGSRTTHLFVINCGGQMREWLADPAFVQRAAVRQADEILLPIHPAKDGLIVPPLTDDERSSPDGRNYTQEACAMLAALGKRAAAVDVRHFLTASAIIGYERPERAMSAPSTGLIALVWALETFDDTIAVHGFGFEGWAGHRWDRERAFFEAMHDAGRIRLSPVI</sequence>
<evidence type="ECO:0000313" key="9">
    <source>
        <dbReference type="EMBL" id="WAP66738.1"/>
    </source>
</evidence>
<keyword evidence="10" id="KW-1185">Reference proteome</keyword>
<keyword evidence="6" id="KW-1133">Transmembrane helix</keyword>
<reference evidence="9" key="1">
    <citation type="submission" date="2022-12" db="EMBL/GenBank/DDBJ databases">
        <title>Jiella pelagia sp. nov., isolated from phosphonate enriched culture of Northwest Pacific surface seawater.</title>
        <authorList>
            <person name="Shin D.Y."/>
            <person name="Hwang C.Y."/>
        </authorList>
    </citation>
    <scope>NUCLEOTIDE SEQUENCE</scope>
    <source>
        <strain evidence="9">HL-NP1</strain>
        <plasmid evidence="9">unnamed1</plasmid>
    </source>
</reference>
<dbReference type="GO" id="GO:0016757">
    <property type="term" value="F:glycosyltransferase activity"/>
    <property type="evidence" value="ECO:0007669"/>
    <property type="project" value="UniProtKB-KW"/>
</dbReference>
<evidence type="ECO:0000256" key="2">
    <source>
        <dbReference type="ARBA" id="ARBA00004308"/>
    </source>
</evidence>
<name>A0ABY7BTD7_9HYPH</name>
<evidence type="ECO:0000256" key="4">
    <source>
        <dbReference type="ARBA" id="ARBA00022679"/>
    </source>
</evidence>
<dbReference type="Pfam" id="PF00777">
    <property type="entry name" value="Glyco_transf_29"/>
    <property type="match status" value="1"/>
</dbReference>
<dbReference type="EC" id="2.4.-.-" evidence="9"/>
<dbReference type="Proteomes" id="UP001164020">
    <property type="component" value="Plasmid unnamed1"/>
</dbReference>
<proteinExistence type="predicted"/>
<keyword evidence="8" id="KW-0325">Glycoprotein</keyword>
<dbReference type="EMBL" id="CP114028">
    <property type="protein sequence ID" value="WAP66738.1"/>
    <property type="molecule type" value="Genomic_DNA"/>
</dbReference>
<dbReference type="InterPro" id="IPR001675">
    <property type="entry name" value="Glyco_trans_29"/>
</dbReference>
<keyword evidence="7" id="KW-0472">Membrane</keyword>
<dbReference type="Gene3D" id="3.90.1480.20">
    <property type="entry name" value="Glycosyl transferase family 29"/>
    <property type="match status" value="1"/>
</dbReference>
<evidence type="ECO:0000256" key="8">
    <source>
        <dbReference type="ARBA" id="ARBA00023180"/>
    </source>
</evidence>
<evidence type="ECO:0000313" key="10">
    <source>
        <dbReference type="Proteomes" id="UP001164020"/>
    </source>
</evidence>
<comment type="subcellular location">
    <subcellularLocation>
        <location evidence="2">Endomembrane system</location>
    </subcellularLocation>
    <subcellularLocation>
        <location evidence="1">Membrane</location>
        <topology evidence="1">Single-pass membrane protein</topology>
    </subcellularLocation>
</comment>
<keyword evidence="3 9" id="KW-0328">Glycosyltransferase</keyword>
<gene>
    <name evidence="9" type="ORF">OH818_00820</name>
</gene>
<organism evidence="9 10">
    <name type="scientific">Jiella pelagia</name>
    <dbReference type="NCBI Taxonomy" id="2986949"/>
    <lineage>
        <taxon>Bacteria</taxon>
        <taxon>Pseudomonadati</taxon>
        <taxon>Pseudomonadota</taxon>
        <taxon>Alphaproteobacteria</taxon>
        <taxon>Hyphomicrobiales</taxon>
        <taxon>Aurantimonadaceae</taxon>
        <taxon>Jiella</taxon>
    </lineage>
</organism>
<protein>
    <submittedName>
        <fullName evidence="9">Glycosyltransferase family 29 protein</fullName>
        <ecNumber evidence="9">2.4.-.-</ecNumber>
    </submittedName>
</protein>
<keyword evidence="5" id="KW-0812">Transmembrane</keyword>